<evidence type="ECO:0000313" key="1">
    <source>
        <dbReference type="EMBL" id="WAJ27572.1"/>
    </source>
</evidence>
<evidence type="ECO:0000313" key="2">
    <source>
        <dbReference type="Proteomes" id="UP001163223"/>
    </source>
</evidence>
<name>A0ACD4NLD3_9HYPH</name>
<sequence>MKLSTYLAQHELSPAAFAVRVGVPASTISRILNGQRTPRLETIAKIAAVTDGAVSVSDFVETAGVAA</sequence>
<keyword evidence="2" id="KW-1185">Reference proteome</keyword>
<gene>
    <name evidence="1" type="ORF">OXU80_22430</name>
</gene>
<dbReference type="Proteomes" id="UP001163223">
    <property type="component" value="Chromosome"/>
</dbReference>
<reference evidence="1" key="1">
    <citation type="submission" date="2022-11" db="EMBL/GenBank/DDBJ databases">
        <title>beta-Carotene-producing bacterium, Jeongeuplla avenae sp. nov., alleviates the salt stress of Arabidopsis seedlings.</title>
        <authorList>
            <person name="Jiang L."/>
            <person name="Lee J."/>
        </authorList>
    </citation>
    <scope>NUCLEOTIDE SEQUENCE</scope>
    <source>
        <strain evidence="1">DY_R2A_6</strain>
    </source>
</reference>
<protein>
    <submittedName>
        <fullName evidence="1">Helix-turn-helix transcriptional regulator</fullName>
    </submittedName>
</protein>
<proteinExistence type="predicted"/>
<dbReference type="EMBL" id="CP113520">
    <property type="protein sequence ID" value="WAJ27572.1"/>
    <property type="molecule type" value="Genomic_DNA"/>
</dbReference>
<accession>A0ACD4NLD3</accession>
<organism evidence="1 2">
    <name type="scientific">Antarcticirhabdus aurantiaca</name>
    <dbReference type="NCBI Taxonomy" id="2606717"/>
    <lineage>
        <taxon>Bacteria</taxon>
        <taxon>Pseudomonadati</taxon>
        <taxon>Pseudomonadota</taxon>
        <taxon>Alphaproteobacteria</taxon>
        <taxon>Hyphomicrobiales</taxon>
        <taxon>Aurantimonadaceae</taxon>
        <taxon>Antarcticirhabdus</taxon>
    </lineage>
</organism>